<reference evidence="2" key="1">
    <citation type="submission" date="2020-03" db="EMBL/GenBank/DDBJ databases">
        <authorList>
            <person name="Weist P."/>
        </authorList>
    </citation>
    <scope>NUCLEOTIDE SEQUENCE</scope>
</reference>
<evidence type="ECO:0000313" key="2">
    <source>
        <dbReference type="EMBL" id="CAB1455788.1"/>
    </source>
</evidence>
<protein>
    <submittedName>
        <fullName evidence="2">Uncharacterized protein</fullName>
    </submittedName>
</protein>
<keyword evidence="3" id="KW-1185">Reference proteome</keyword>
<dbReference type="EMBL" id="CADEAL010004269">
    <property type="protein sequence ID" value="CAB1455788.1"/>
    <property type="molecule type" value="Genomic_DNA"/>
</dbReference>
<evidence type="ECO:0000313" key="3">
    <source>
        <dbReference type="Proteomes" id="UP001153269"/>
    </source>
</evidence>
<dbReference type="AlphaFoldDB" id="A0A9N7Z501"/>
<sequence>MNGSLLSVPSEFPELEEGDLTPVGTKGCSGEPTPGRRPKTPLGSLPEKINPSPRAQEGSLGWGEILLLMTCLCVPGPEGEVTGYLNRDKSVCQRGRDWIGA</sequence>
<name>A0A9N7Z501_PLEPL</name>
<proteinExistence type="predicted"/>
<comment type="caution">
    <text evidence="2">The sequence shown here is derived from an EMBL/GenBank/DDBJ whole genome shotgun (WGS) entry which is preliminary data.</text>
</comment>
<feature type="region of interest" description="Disordered" evidence="1">
    <location>
        <begin position="1"/>
        <end position="56"/>
    </location>
</feature>
<evidence type="ECO:0000256" key="1">
    <source>
        <dbReference type="SAM" id="MobiDB-lite"/>
    </source>
</evidence>
<gene>
    <name evidence="2" type="ORF">PLEPLA_LOCUS43569</name>
</gene>
<organism evidence="2 3">
    <name type="scientific">Pleuronectes platessa</name>
    <name type="common">European plaice</name>
    <dbReference type="NCBI Taxonomy" id="8262"/>
    <lineage>
        <taxon>Eukaryota</taxon>
        <taxon>Metazoa</taxon>
        <taxon>Chordata</taxon>
        <taxon>Craniata</taxon>
        <taxon>Vertebrata</taxon>
        <taxon>Euteleostomi</taxon>
        <taxon>Actinopterygii</taxon>
        <taxon>Neopterygii</taxon>
        <taxon>Teleostei</taxon>
        <taxon>Neoteleostei</taxon>
        <taxon>Acanthomorphata</taxon>
        <taxon>Carangaria</taxon>
        <taxon>Pleuronectiformes</taxon>
        <taxon>Pleuronectoidei</taxon>
        <taxon>Pleuronectidae</taxon>
        <taxon>Pleuronectes</taxon>
    </lineage>
</organism>
<dbReference type="Proteomes" id="UP001153269">
    <property type="component" value="Unassembled WGS sequence"/>
</dbReference>
<accession>A0A9N7Z501</accession>